<feature type="compositionally biased region" description="Polar residues" evidence="1">
    <location>
        <begin position="20"/>
        <end position="34"/>
    </location>
</feature>
<proteinExistence type="predicted"/>
<keyword evidence="3" id="KW-1185">Reference proteome</keyword>
<dbReference type="Proteomes" id="UP001203297">
    <property type="component" value="Unassembled WGS sequence"/>
</dbReference>
<reference evidence="2" key="1">
    <citation type="journal article" date="2022" name="New Phytol.">
        <title>Evolutionary transition to the ectomycorrhizal habit in the genomes of a hyperdiverse lineage of mushroom-forming fungi.</title>
        <authorList>
            <person name="Looney B."/>
            <person name="Miyauchi S."/>
            <person name="Morin E."/>
            <person name="Drula E."/>
            <person name="Courty P.E."/>
            <person name="Kohler A."/>
            <person name="Kuo A."/>
            <person name="LaButti K."/>
            <person name="Pangilinan J."/>
            <person name="Lipzen A."/>
            <person name="Riley R."/>
            <person name="Andreopoulos W."/>
            <person name="He G."/>
            <person name="Johnson J."/>
            <person name="Nolan M."/>
            <person name="Tritt A."/>
            <person name="Barry K.W."/>
            <person name="Grigoriev I.V."/>
            <person name="Nagy L.G."/>
            <person name="Hibbett D."/>
            <person name="Henrissat B."/>
            <person name="Matheny P.B."/>
            <person name="Labbe J."/>
            <person name="Martin F.M."/>
        </authorList>
    </citation>
    <scope>NUCLEOTIDE SEQUENCE</scope>
    <source>
        <strain evidence="2">BPL690</strain>
    </source>
</reference>
<evidence type="ECO:0000313" key="2">
    <source>
        <dbReference type="EMBL" id="KAI0303615.1"/>
    </source>
</evidence>
<dbReference type="EMBL" id="WTXG01000008">
    <property type="protein sequence ID" value="KAI0303615.1"/>
    <property type="molecule type" value="Genomic_DNA"/>
</dbReference>
<feature type="compositionally biased region" description="Polar residues" evidence="1">
    <location>
        <begin position="134"/>
        <end position="143"/>
    </location>
</feature>
<feature type="region of interest" description="Disordered" evidence="1">
    <location>
        <begin position="310"/>
        <end position="360"/>
    </location>
</feature>
<feature type="compositionally biased region" description="Low complexity" evidence="1">
    <location>
        <begin position="310"/>
        <end position="349"/>
    </location>
</feature>
<sequence length="569" mass="60626">MDNPQHYQPLSHALQPPLSQPSQYSTFSASSAAQPYSVGDSQREEEEEEEEEVVEEELDDNDRRDLSPSASPRNKQVVGPAATGNPSTQEHPAQIASAGRSSAHSHDSPEQKRRPGRPKGSRNRKPREGGGSVGKSQFPSYPMSQGGAPLLPGVTAQNQQYYEFQWRVLNLCSEFYGAAEELIKATPSLVIAQSYQMGPSSKVDPLSMLSEAKRICDQLLQNPVQLVGQPPPPVYPSVAYPPPSQSTTSTPATSTSQPSTVITNPSTFVMPLGMPGNSQPIYPTMYSTTPSRYPTAPYYQYTPGPGYYPTIPSQSATAPSTTSSSAPPATQFVSSTSPPTTSTLTMTTSNPAGASGAWTDEEVERLKRLAERSRTSGSSNETDWDRVVGQWGNSRTRHQILLKATALGLKESTTRGVKRRREGEVPNSSEAGPATAPPMGSLTNASGAVPSPSQSQTTTSTPSAQPSPAIHNPPPPPRPLSTTSTPTPTPSRSTTVGPAPNMPWPMPTVAANTSPVIAAAAAAPTPSEQRSANYYRQPRAHPPPPPPPIKAVPSTSHQYMYQPNGKSSK</sequence>
<name>A0AAD4QPX3_9AGAM</name>
<feature type="compositionally biased region" description="Pro residues" evidence="1">
    <location>
        <begin position="540"/>
        <end position="550"/>
    </location>
</feature>
<feature type="compositionally biased region" description="Pro residues" evidence="1">
    <location>
        <begin position="229"/>
        <end position="244"/>
    </location>
</feature>
<feature type="compositionally biased region" description="Low complexity" evidence="1">
    <location>
        <begin position="480"/>
        <end position="495"/>
    </location>
</feature>
<gene>
    <name evidence="2" type="ORF">B0F90DRAFT_1707409</name>
</gene>
<feature type="compositionally biased region" description="Basic residues" evidence="1">
    <location>
        <begin position="114"/>
        <end position="125"/>
    </location>
</feature>
<evidence type="ECO:0008006" key="4">
    <source>
        <dbReference type="Google" id="ProtNLM"/>
    </source>
</evidence>
<feature type="compositionally biased region" description="Acidic residues" evidence="1">
    <location>
        <begin position="43"/>
        <end position="60"/>
    </location>
</feature>
<accession>A0AAD4QPX3</accession>
<feature type="region of interest" description="Disordered" evidence="1">
    <location>
        <begin position="226"/>
        <end position="265"/>
    </location>
</feature>
<feature type="compositionally biased region" description="Low complexity" evidence="1">
    <location>
        <begin position="450"/>
        <end position="469"/>
    </location>
</feature>
<comment type="caution">
    <text evidence="2">The sequence shown here is derived from an EMBL/GenBank/DDBJ whole genome shotgun (WGS) entry which is preliminary data.</text>
</comment>
<feature type="compositionally biased region" description="Polar residues" evidence="1">
    <location>
        <begin position="553"/>
        <end position="569"/>
    </location>
</feature>
<organism evidence="2 3">
    <name type="scientific">Multifurca ochricompacta</name>
    <dbReference type="NCBI Taxonomy" id="376703"/>
    <lineage>
        <taxon>Eukaryota</taxon>
        <taxon>Fungi</taxon>
        <taxon>Dikarya</taxon>
        <taxon>Basidiomycota</taxon>
        <taxon>Agaricomycotina</taxon>
        <taxon>Agaricomycetes</taxon>
        <taxon>Russulales</taxon>
        <taxon>Russulaceae</taxon>
        <taxon>Multifurca</taxon>
    </lineage>
</organism>
<protein>
    <recommendedName>
        <fullName evidence="4">Myb-like domain-containing protein</fullName>
    </recommendedName>
</protein>
<evidence type="ECO:0000313" key="3">
    <source>
        <dbReference type="Proteomes" id="UP001203297"/>
    </source>
</evidence>
<feature type="region of interest" description="Disordered" evidence="1">
    <location>
        <begin position="411"/>
        <end position="569"/>
    </location>
</feature>
<dbReference type="AlphaFoldDB" id="A0AAD4QPX3"/>
<feature type="compositionally biased region" description="Low complexity" evidence="1">
    <location>
        <begin position="245"/>
        <end position="260"/>
    </location>
</feature>
<evidence type="ECO:0000256" key="1">
    <source>
        <dbReference type="SAM" id="MobiDB-lite"/>
    </source>
</evidence>
<feature type="region of interest" description="Disordered" evidence="1">
    <location>
        <begin position="1"/>
        <end position="146"/>
    </location>
</feature>
<feature type="compositionally biased region" description="Basic and acidic residues" evidence="1">
    <location>
        <begin position="104"/>
        <end position="113"/>
    </location>
</feature>